<protein>
    <submittedName>
        <fullName evidence="2">Uncharacterized protein</fullName>
    </submittedName>
</protein>
<evidence type="ECO:0000256" key="1">
    <source>
        <dbReference type="SAM" id="Phobius"/>
    </source>
</evidence>
<keyword evidence="3" id="KW-1185">Reference proteome</keyword>
<dbReference type="Proteomes" id="UP000188533">
    <property type="component" value="Unassembled WGS sequence"/>
</dbReference>
<name>A0A1Q3E3B2_LENED</name>
<dbReference type="STRING" id="5353.A0A1Q3E3B2"/>
<accession>A0A1Q3E3B2</accession>
<reference evidence="2 3" key="2">
    <citation type="submission" date="2017-02" db="EMBL/GenBank/DDBJ databases">
        <title>A genome survey and senescence transcriptome analysis in Lentinula edodes.</title>
        <authorList>
            <person name="Sakamoto Y."/>
            <person name="Nakade K."/>
            <person name="Sato S."/>
            <person name="Yoshida Y."/>
            <person name="Miyazaki K."/>
            <person name="Natsume S."/>
            <person name="Konno N."/>
        </authorList>
    </citation>
    <scope>NUCLEOTIDE SEQUENCE [LARGE SCALE GENOMIC DNA]</scope>
    <source>
        <strain evidence="2 3">NBRC 111202</strain>
    </source>
</reference>
<keyword evidence="1" id="KW-1133">Transmembrane helix</keyword>
<evidence type="ECO:0000313" key="2">
    <source>
        <dbReference type="EMBL" id="GAW01651.1"/>
    </source>
</evidence>
<dbReference type="AlphaFoldDB" id="A0A1Q3E3B2"/>
<comment type="caution">
    <text evidence="2">The sequence shown here is derived from an EMBL/GenBank/DDBJ whole genome shotgun (WGS) entry which is preliminary data.</text>
</comment>
<feature type="transmembrane region" description="Helical" evidence="1">
    <location>
        <begin position="52"/>
        <end position="70"/>
    </location>
</feature>
<reference evidence="2 3" key="1">
    <citation type="submission" date="2016-08" db="EMBL/GenBank/DDBJ databases">
        <authorList>
            <consortium name="Lentinula edodes genome sequencing consortium"/>
            <person name="Sakamoto Y."/>
            <person name="Nakade K."/>
            <person name="Sato S."/>
            <person name="Yoshida Y."/>
            <person name="Miyazaki K."/>
            <person name="Natsume S."/>
            <person name="Konno N."/>
        </authorList>
    </citation>
    <scope>NUCLEOTIDE SEQUENCE [LARGE SCALE GENOMIC DNA]</scope>
    <source>
        <strain evidence="2 3">NBRC 111202</strain>
    </source>
</reference>
<sequence>MDPEKTPLLTTNDLASRTKCPAGIVASPGPESFAALQEQDISRLRIQRRKRICAHLILLTIFVLFASSHFDLSHVHGHHPHRFHPHQPQPDDEVSWMENFTDESSDLPVFPELMIRQCAEWPEGEPNSSVQHTFELPIDSELLFLVARGPSINGNVNITQSDEEGDSAVVSIRTHYDDETLLDSIKLCDVVTREGGNGVGLLSSHPHPHRHMHNIYFDINVAFPKHSEKFPLVVSDFRTEMHGIFGHQVANLSEAIVFNSVSLTGAYKPVKVNSLQAHSVRIESPHSPIEGNFTVRKSLRLSTANARINITANLLNDETDEDMTELIMNTANSPIEASVSLFSVDAGEITSSGGAFRVRARNANSPVKVAFPTAPINSTVVLDAKTAVAPLDVQMHGTFEGAFTVHTTPFDKRVVVAEEGLDPEGKGRKRNLIFDRYTGGISEGTVFWGQGEPGKQRGSVRLDTVSGQVSLKF</sequence>
<proteinExistence type="predicted"/>
<keyword evidence="1" id="KW-0472">Membrane</keyword>
<gene>
    <name evidence="2" type="ORF">LENED_003259</name>
</gene>
<dbReference type="EMBL" id="BDGU01000069">
    <property type="protein sequence ID" value="GAW01651.1"/>
    <property type="molecule type" value="Genomic_DNA"/>
</dbReference>
<keyword evidence="1" id="KW-0812">Transmembrane</keyword>
<organism evidence="2 3">
    <name type="scientific">Lentinula edodes</name>
    <name type="common">Shiitake mushroom</name>
    <name type="synonym">Lentinus edodes</name>
    <dbReference type="NCBI Taxonomy" id="5353"/>
    <lineage>
        <taxon>Eukaryota</taxon>
        <taxon>Fungi</taxon>
        <taxon>Dikarya</taxon>
        <taxon>Basidiomycota</taxon>
        <taxon>Agaricomycotina</taxon>
        <taxon>Agaricomycetes</taxon>
        <taxon>Agaricomycetidae</taxon>
        <taxon>Agaricales</taxon>
        <taxon>Marasmiineae</taxon>
        <taxon>Omphalotaceae</taxon>
        <taxon>Lentinula</taxon>
    </lineage>
</organism>
<evidence type="ECO:0000313" key="3">
    <source>
        <dbReference type="Proteomes" id="UP000188533"/>
    </source>
</evidence>